<proteinExistence type="predicted"/>
<evidence type="ECO:0000313" key="2">
    <source>
        <dbReference type="EMBL" id="KAK1763338.1"/>
    </source>
</evidence>
<evidence type="ECO:0000313" key="3">
    <source>
        <dbReference type="Proteomes" id="UP001244011"/>
    </source>
</evidence>
<evidence type="ECO:0000256" key="1">
    <source>
        <dbReference type="SAM" id="MobiDB-lite"/>
    </source>
</evidence>
<sequence>MATLSSVFTETLHEITTIKLDELSKRRAAFDATKSAVLSCIENIVDPIKRVRTLSDGVKKCFSIMTDKGGKVVKDQTKHQRLETEIKNLDRFLAQADNDPSVSAEMIGSWERSLRRHLDMLSLKYQYASLYGELVTERLADGKGAEEVFRGDVEMGEAFEDVGNATKLEARMEWEETVFKSADIDVEVLSKYLGWLFGVGSKNPEKEKVLDALKELRDGVGKFESELARPSQFTNQTLDWVINGLLASGLLPDEKQQVLKDFLGNPTILTEIAHVLNMRLNALDSWSWGAAGVPVEQRRKISGVYNMDMHEDILQAIFLQYIGVKWSIFIKEALKEFRGYKGAWKSMRPDIPSLDRKRLEYYLGDIPRGPCIQTARQSLHRKNFMCHLPDHEWEQADIAEGEEAAEFEEFAAAQPEASKCARKSAPSFIGRSTKALIARGAVRHRRIIQEKDWDDENPGWDEEDYDEDAPKTPMQRQQRLLHLLSAEIAINTRLHGEITAFHSVFADWDQLLPHETILTLMRFLGVSDTWQAFFARFLAAPLKFVEDDASTPARTRRRGTPSLHALSDFFGETVLFCLDFAVNQTTAGKPLWRIHDDIWFWASDHAVAVKAWKTVSDFAQVTGTSVNAGKTGTVRIALDPDASPAIDASLPRGQIRWGFLQLCPRTGRFEIDQTMVDAHITELRKQLLRNKRLSILGFVQIWNSYAATFFTANFGRPANCFGRSHVDSILATHARIQRKTFAGANEAGSVVQHLKDQLALRFGIADVPDGYVFLPAELGGLALRAPSIPALLIRDAVLGDAEEPFEELRRSERDAYAAAKAAFFHAGEGAAARQGSKRAPPEGDRDDPEEIFMGFEEFVRWREEFEFEEHDMQVHDVFRVLMERPTEESVEENGGKVLSALGGLEGIGGGIAKSWRTLEPYWKWIAMMYGPEIVDRFGGLDIVDPGLLPMGMMSLVRDKRVTWQG</sequence>
<keyword evidence="3" id="KW-1185">Reference proteome</keyword>
<accession>A0AAJ0BTX5</accession>
<dbReference type="AlphaFoldDB" id="A0AAJ0BTX5"/>
<organism evidence="2 3">
    <name type="scientific">Phialemonium atrogriseum</name>
    <dbReference type="NCBI Taxonomy" id="1093897"/>
    <lineage>
        <taxon>Eukaryota</taxon>
        <taxon>Fungi</taxon>
        <taxon>Dikarya</taxon>
        <taxon>Ascomycota</taxon>
        <taxon>Pezizomycotina</taxon>
        <taxon>Sordariomycetes</taxon>
        <taxon>Sordariomycetidae</taxon>
        <taxon>Cephalothecales</taxon>
        <taxon>Cephalothecaceae</taxon>
        <taxon>Phialemonium</taxon>
    </lineage>
</organism>
<dbReference type="Proteomes" id="UP001244011">
    <property type="component" value="Unassembled WGS sequence"/>
</dbReference>
<gene>
    <name evidence="2" type="ORF">QBC33DRAFT_598519</name>
</gene>
<dbReference type="RefSeq" id="XP_060279551.1">
    <property type="nucleotide sequence ID" value="XM_060431981.1"/>
</dbReference>
<name>A0AAJ0BTX5_9PEZI</name>
<evidence type="ECO:0008006" key="4">
    <source>
        <dbReference type="Google" id="ProtNLM"/>
    </source>
</evidence>
<reference evidence="2" key="1">
    <citation type="submission" date="2023-06" db="EMBL/GenBank/DDBJ databases">
        <title>Genome-scale phylogeny and comparative genomics of the fungal order Sordariales.</title>
        <authorList>
            <consortium name="Lawrence Berkeley National Laboratory"/>
            <person name="Hensen N."/>
            <person name="Bonometti L."/>
            <person name="Westerberg I."/>
            <person name="Brannstrom I.O."/>
            <person name="Guillou S."/>
            <person name="Cros-Aarteil S."/>
            <person name="Calhoun S."/>
            <person name="Haridas S."/>
            <person name="Kuo A."/>
            <person name="Mondo S."/>
            <person name="Pangilinan J."/>
            <person name="Riley R."/>
            <person name="Labutti K."/>
            <person name="Andreopoulos B."/>
            <person name="Lipzen A."/>
            <person name="Chen C."/>
            <person name="Yanf M."/>
            <person name="Daum C."/>
            <person name="Ng V."/>
            <person name="Clum A."/>
            <person name="Steindorff A."/>
            <person name="Ohm R."/>
            <person name="Martin F."/>
            <person name="Silar P."/>
            <person name="Natvig D."/>
            <person name="Lalanne C."/>
            <person name="Gautier V."/>
            <person name="Ament-Velasquez S.L."/>
            <person name="Kruys A."/>
            <person name="Hutchinson M.I."/>
            <person name="Powell A.J."/>
            <person name="Barry K."/>
            <person name="Miller A.N."/>
            <person name="Grigoriev I.V."/>
            <person name="Debuchy R."/>
            <person name="Gladieux P."/>
            <person name="Thoren M.H."/>
            <person name="Johannesson H."/>
        </authorList>
    </citation>
    <scope>NUCLEOTIDE SEQUENCE</scope>
    <source>
        <strain evidence="2">8032-3</strain>
    </source>
</reference>
<protein>
    <recommendedName>
        <fullName evidence="4">Reverse transcriptase domain-containing protein</fullName>
    </recommendedName>
</protein>
<dbReference type="EMBL" id="MU839028">
    <property type="protein sequence ID" value="KAK1763338.1"/>
    <property type="molecule type" value="Genomic_DNA"/>
</dbReference>
<dbReference type="PANTHER" id="PTHR37015:SF2">
    <property type="entry name" value="REVERSE TRANSCRIPTASE DOMAIN-CONTAINING PROTEIN"/>
    <property type="match status" value="1"/>
</dbReference>
<comment type="caution">
    <text evidence="2">The sequence shown here is derived from an EMBL/GenBank/DDBJ whole genome shotgun (WGS) entry which is preliminary data.</text>
</comment>
<feature type="region of interest" description="Disordered" evidence="1">
    <location>
        <begin position="828"/>
        <end position="847"/>
    </location>
</feature>
<dbReference type="GeneID" id="85315168"/>
<dbReference type="PANTHER" id="PTHR37015">
    <property type="entry name" value="REVERSE TRANSCRIPTASE DOMAIN-CONTAINING PROTEIN"/>
    <property type="match status" value="1"/>
</dbReference>